<sequence>MKRSALLLCLLVAIADCFWKEAKNLVPDVVKGVGDAFKEAKDKVTDGAKEVGDTLNPLELLYVNKCVEDLGCFYTGPPFHHIVNRPISLPPTSNPKVRFHLFTPSNPDEPYEQEVNLESLKNSTFDPRLETKFLIHGFLSDLDFDDVRFEIKDAFLRIGRFNVFIVDWTEHNGFPYAQAVANTRVVGALVAKLIHLLTNETGITPQSVHIIGHSLGAHTAGYTGAEIPNLGRITGLDPAGPYFQDAEPEVRLDKTDALLVDVIHTDGAENLLGGLGISDPIGHMDFYPNGGRRQLGCVYSSKQDNAVGAAINFTTEWIQNGCDHGRANAYFLESIENNKCRFLAIHCSSYSQYEEGKCPPKNSTVAEMGYHVKRNKEQPPARFYLRTNGEKPFCLEDSIRLR</sequence>
<evidence type="ECO:0000256" key="5">
    <source>
        <dbReference type="SAM" id="SignalP"/>
    </source>
</evidence>
<dbReference type="Proteomes" id="UP000807504">
    <property type="component" value="Unassembled WGS sequence"/>
</dbReference>
<dbReference type="OrthoDB" id="199913at2759"/>
<dbReference type="EMBL" id="JABXBU010000015">
    <property type="protein sequence ID" value="KAF8786062.1"/>
    <property type="molecule type" value="Genomic_DNA"/>
</dbReference>
<dbReference type="CDD" id="cd00707">
    <property type="entry name" value="Pancreat_lipase_like"/>
    <property type="match status" value="1"/>
</dbReference>
<dbReference type="SUPFAM" id="SSF53474">
    <property type="entry name" value="alpha/beta-Hydrolases"/>
    <property type="match status" value="1"/>
</dbReference>
<dbReference type="PRINTS" id="PR00821">
    <property type="entry name" value="TAGLIPASE"/>
</dbReference>
<feature type="signal peptide" evidence="5">
    <location>
        <begin position="1"/>
        <end position="17"/>
    </location>
</feature>
<dbReference type="Gene3D" id="3.40.50.1820">
    <property type="entry name" value="alpha/beta hydrolase"/>
    <property type="match status" value="1"/>
</dbReference>
<keyword evidence="5" id="KW-0732">Signal</keyword>
<dbReference type="InterPro" id="IPR029058">
    <property type="entry name" value="AB_hydrolase_fold"/>
</dbReference>
<dbReference type="GO" id="GO:0016298">
    <property type="term" value="F:lipase activity"/>
    <property type="evidence" value="ECO:0007669"/>
    <property type="project" value="InterPro"/>
</dbReference>
<keyword evidence="3" id="KW-0964">Secreted</keyword>
<evidence type="ECO:0000256" key="4">
    <source>
        <dbReference type="RuleBase" id="RU004262"/>
    </source>
</evidence>
<dbReference type="GO" id="GO:0005615">
    <property type="term" value="C:extracellular space"/>
    <property type="evidence" value="ECO:0007669"/>
    <property type="project" value="TreeGrafter"/>
</dbReference>
<dbReference type="GO" id="GO:0016042">
    <property type="term" value="P:lipid catabolic process"/>
    <property type="evidence" value="ECO:0007669"/>
    <property type="project" value="TreeGrafter"/>
</dbReference>
<comment type="caution">
    <text evidence="7">The sequence shown here is derived from an EMBL/GenBank/DDBJ whole genome shotgun (WGS) entry which is preliminary data.</text>
</comment>
<proteinExistence type="inferred from homology"/>
<comment type="similarity">
    <text evidence="2 4">Belongs to the AB hydrolase superfamily. Lipase family.</text>
</comment>
<feature type="domain" description="Lipase" evidence="6">
    <location>
        <begin position="66"/>
        <end position="393"/>
    </location>
</feature>
<keyword evidence="8" id="KW-1185">Reference proteome</keyword>
<feature type="chain" id="PRO_5035777648" evidence="5">
    <location>
        <begin position="18"/>
        <end position="402"/>
    </location>
</feature>
<gene>
    <name evidence="7" type="ORF">HNY73_007828</name>
</gene>
<name>A0A8T0F6M6_ARGBR</name>
<dbReference type="PANTHER" id="PTHR11610">
    <property type="entry name" value="LIPASE"/>
    <property type="match status" value="1"/>
</dbReference>
<evidence type="ECO:0000256" key="3">
    <source>
        <dbReference type="ARBA" id="ARBA00022525"/>
    </source>
</evidence>
<organism evidence="7 8">
    <name type="scientific">Argiope bruennichi</name>
    <name type="common">Wasp spider</name>
    <name type="synonym">Aranea bruennichi</name>
    <dbReference type="NCBI Taxonomy" id="94029"/>
    <lineage>
        <taxon>Eukaryota</taxon>
        <taxon>Metazoa</taxon>
        <taxon>Ecdysozoa</taxon>
        <taxon>Arthropoda</taxon>
        <taxon>Chelicerata</taxon>
        <taxon>Arachnida</taxon>
        <taxon>Araneae</taxon>
        <taxon>Araneomorphae</taxon>
        <taxon>Entelegynae</taxon>
        <taxon>Araneoidea</taxon>
        <taxon>Araneidae</taxon>
        <taxon>Argiope</taxon>
    </lineage>
</organism>
<dbReference type="InterPro" id="IPR013818">
    <property type="entry name" value="Lipase"/>
</dbReference>
<evidence type="ECO:0000256" key="1">
    <source>
        <dbReference type="ARBA" id="ARBA00004613"/>
    </source>
</evidence>
<reference evidence="7" key="2">
    <citation type="submission" date="2020-06" db="EMBL/GenBank/DDBJ databases">
        <authorList>
            <person name="Sheffer M."/>
        </authorList>
    </citation>
    <scope>NUCLEOTIDE SEQUENCE</scope>
</reference>
<evidence type="ECO:0000313" key="8">
    <source>
        <dbReference type="Proteomes" id="UP000807504"/>
    </source>
</evidence>
<accession>A0A8T0F6M6</accession>
<evidence type="ECO:0000259" key="6">
    <source>
        <dbReference type="Pfam" id="PF00151"/>
    </source>
</evidence>
<protein>
    <submittedName>
        <fullName evidence="7">Inactive pancreatic lipase-related protein 1 like protein</fullName>
    </submittedName>
</protein>
<evidence type="ECO:0000256" key="2">
    <source>
        <dbReference type="ARBA" id="ARBA00010701"/>
    </source>
</evidence>
<dbReference type="InterPro" id="IPR000734">
    <property type="entry name" value="TAG_lipase"/>
</dbReference>
<evidence type="ECO:0000313" key="7">
    <source>
        <dbReference type="EMBL" id="KAF8786062.1"/>
    </source>
</evidence>
<reference evidence="7" key="1">
    <citation type="journal article" date="2020" name="bioRxiv">
        <title>Chromosome-level reference genome of the European wasp spider Argiope bruennichi: a resource for studies on range expansion and evolutionary adaptation.</title>
        <authorList>
            <person name="Sheffer M.M."/>
            <person name="Hoppe A."/>
            <person name="Krehenwinkel H."/>
            <person name="Uhl G."/>
            <person name="Kuss A.W."/>
            <person name="Jensen L."/>
            <person name="Jensen C."/>
            <person name="Gillespie R.G."/>
            <person name="Hoff K.J."/>
            <person name="Prost S."/>
        </authorList>
    </citation>
    <scope>NUCLEOTIDE SEQUENCE</scope>
</reference>
<dbReference type="InterPro" id="IPR033906">
    <property type="entry name" value="Lipase_N"/>
</dbReference>
<comment type="subcellular location">
    <subcellularLocation>
        <location evidence="1">Secreted</location>
    </subcellularLocation>
</comment>
<dbReference type="AlphaFoldDB" id="A0A8T0F6M6"/>
<dbReference type="OMA" id="NPIVLMG"/>
<dbReference type="Pfam" id="PF00151">
    <property type="entry name" value="Lipase"/>
    <property type="match status" value="1"/>
</dbReference>